<reference evidence="2 3" key="1">
    <citation type="journal article" date="2017" name="Antonie Van Leeuwenhoek">
        <title>Phylogenomic resolution of the bacterial genus Pantoea and its relationship with Erwinia and Tatumella.</title>
        <authorList>
            <person name="Palmer M."/>
            <person name="Steenkamp E.T."/>
            <person name="Coetzee M.P."/>
            <person name="Chan W.Y."/>
            <person name="van Zyl E."/>
            <person name="De Maayer P."/>
            <person name="Coutinho T.A."/>
            <person name="Blom J."/>
            <person name="Smits T.H."/>
            <person name="Duffy B."/>
            <person name="Venter S.N."/>
        </authorList>
    </citation>
    <scope>NUCLEOTIDE SEQUENCE [LARGE SCALE GENOMIC DNA]</scope>
    <source>
        <strain evidence="2 3">LMG 26275</strain>
    </source>
</reference>
<dbReference type="SUPFAM" id="SSF46955">
    <property type="entry name" value="Putative DNA-binding domain"/>
    <property type="match status" value="1"/>
</dbReference>
<dbReference type="Pfam" id="PF22267">
    <property type="entry name" value="MlrA_C"/>
    <property type="match status" value="1"/>
</dbReference>
<organism evidence="2 3">
    <name type="scientific">Pantoea rwandensis</name>
    <dbReference type="NCBI Taxonomy" id="1076550"/>
    <lineage>
        <taxon>Bacteria</taxon>
        <taxon>Pseudomonadati</taxon>
        <taxon>Pseudomonadota</taxon>
        <taxon>Gammaproteobacteria</taxon>
        <taxon>Enterobacterales</taxon>
        <taxon>Erwiniaceae</taxon>
        <taxon>Pantoea</taxon>
    </lineage>
</organism>
<feature type="domain" description="Transcriptional regulator MlrA-like C-terminal" evidence="1">
    <location>
        <begin position="168"/>
        <end position="219"/>
    </location>
</feature>
<dbReference type="Proteomes" id="UP000193558">
    <property type="component" value="Unassembled WGS sequence"/>
</dbReference>
<evidence type="ECO:0000259" key="1">
    <source>
        <dbReference type="Pfam" id="PF22267"/>
    </source>
</evidence>
<dbReference type="Gene3D" id="1.10.1660.10">
    <property type="match status" value="1"/>
</dbReference>
<dbReference type="RefSeq" id="WP_084931997.1">
    <property type="nucleotide sequence ID" value="NZ_MLFR01000001.1"/>
</dbReference>
<name>A0A1X1D6H0_9GAMM</name>
<dbReference type="OrthoDB" id="9800334at2"/>
<gene>
    <name evidence="2" type="ORF">HA51_00105</name>
</gene>
<dbReference type="InterPro" id="IPR053987">
    <property type="entry name" value="MlrA-like_C"/>
</dbReference>
<proteinExistence type="predicted"/>
<accession>A0A1X1D6H0</accession>
<evidence type="ECO:0000313" key="2">
    <source>
        <dbReference type="EMBL" id="ORM72170.1"/>
    </source>
</evidence>
<sequence>MPYHSTETVCGITGTLPGTLRTWRRAGLITAPDQSDGYSAGQLSRIFTVLDMTSRGDTLHEVAQQLEGHPNAARSGWECRQEELNHQLKDTSDTLLEARIRLVGNDYCGDDFVNCYLRPLNLWLRTDMSNGAEERQARFHQAVVKHARHIMSAAHRRKSVPLFLEAVSVTDLTEIWMEAIRLTGQGFRVEISSEVTGAPANAERYYEHHLMWCGAGISQLMHWNYRHRLLDGLPALLCGPDQAMLIAA</sequence>
<comment type="caution">
    <text evidence="2">The sequence shown here is derived from an EMBL/GenBank/DDBJ whole genome shotgun (WGS) entry which is preliminary data.</text>
</comment>
<dbReference type="AlphaFoldDB" id="A0A1X1D6H0"/>
<dbReference type="InterPro" id="IPR009061">
    <property type="entry name" value="DNA-bd_dom_put_sf"/>
</dbReference>
<dbReference type="EMBL" id="MLFR01000001">
    <property type="protein sequence ID" value="ORM72170.1"/>
    <property type="molecule type" value="Genomic_DNA"/>
</dbReference>
<evidence type="ECO:0000313" key="3">
    <source>
        <dbReference type="Proteomes" id="UP000193558"/>
    </source>
</evidence>
<protein>
    <submittedName>
        <fullName evidence="2">MerR family transcriptional regulator</fullName>
    </submittedName>
</protein>